<gene>
    <name evidence="4" type="ORF">STCU_08246</name>
</gene>
<proteinExistence type="inferred from homology"/>
<dbReference type="Pfam" id="PF00149">
    <property type="entry name" value="Metallophos"/>
    <property type="match status" value="1"/>
</dbReference>
<accession>S9U0D1</accession>
<dbReference type="EMBL" id="ATMH01008246">
    <property type="protein sequence ID" value="EPY22324.1"/>
    <property type="molecule type" value="Genomic_DNA"/>
</dbReference>
<dbReference type="Gene3D" id="3.60.21.10">
    <property type="match status" value="1"/>
</dbReference>
<evidence type="ECO:0000313" key="5">
    <source>
        <dbReference type="Proteomes" id="UP000015354"/>
    </source>
</evidence>
<evidence type="ECO:0000256" key="1">
    <source>
        <dbReference type="RuleBase" id="RU004273"/>
    </source>
</evidence>
<sequence length="634" mass="71310">MDPPHVPPSPQQASLEASTPGAPSPAFRSEINVSLDAIQAVTINREKLSEWHHKIRSRLFPLVSGFFVRCRVEDSQDGRALYKVGRIKMLKPDWSVELDLLTQDEIRAGRNNTNYDCISNAKLSVAEFNTWISRVTPEVLSQISSMVYRVEERLRMMETLILVEPAFHGKRRDDRKKDEPAAAASNLPEKYVFSQNVLLCEDDYVTLPQTVTIVDLLQNAIGQKGVAEPDTPRAGQAPVTRAKTFDEAVASHSTMLQLQDMRNYMNSPTQPPADPARLIETIRRAANPTHNGFTYENLPDFCKLVISVCNMCREVVAKEPLFVHLKSPITVFGDIHGNFADMAYFLEKVVAFDDVMLKYTTQHLLFLGDYVDRGAFSLECVMYLFALKVINPAKVTLLRGNHESPEVNGDMDVYGYSSFKYQCLDKFGRDRGIDVWLAVNEVFQFLPVIGDIDKKIFCVHGGLPQYSGGDDKRLEIIADPSFPRIPVVQCNDPTNVAQRMMVNDLLWSDPAPPDQQLDRYGFGPNPRGPDIKTFGSRAVDMFCERYNYQYIFRAHQEKADGLRLSDNARVVTIFSTSDYAGHQNGAGCILVNNGKIRMAIKKPQRGEQKEVKGPVSPRTLAKSAPGFVPRLKRL</sequence>
<dbReference type="InterPro" id="IPR004843">
    <property type="entry name" value="Calcineurin-like_PHP"/>
</dbReference>
<dbReference type="CDD" id="cd00144">
    <property type="entry name" value="MPP_PPP_family"/>
    <property type="match status" value="1"/>
</dbReference>
<dbReference type="SMART" id="SM00156">
    <property type="entry name" value="PP2Ac"/>
    <property type="match status" value="1"/>
</dbReference>
<dbReference type="InterPro" id="IPR006186">
    <property type="entry name" value="Ser/Thr-sp_prot-phosphatase"/>
</dbReference>
<dbReference type="PANTHER" id="PTHR11668">
    <property type="entry name" value="SERINE/THREONINE PROTEIN PHOSPHATASE"/>
    <property type="match status" value="1"/>
</dbReference>
<dbReference type="Proteomes" id="UP000015354">
    <property type="component" value="Unassembled WGS sequence"/>
</dbReference>
<evidence type="ECO:0000256" key="2">
    <source>
        <dbReference type="SAM" id="MobiDB-lite"/>
    </source>
</evidence>
<dbReference type="PANTHER" id="PTHR11668:SF299">
    <property type="entry name" value="SERINE_THREONINE-PROTEIN PHOSPHATASE"/>
    <property type="match status" value="1"/>
</dbReference>
<organism evidence="4 5">
    <name type="scientific">Strigomonas culicis</name>
    <dbReference type="NCBI Taxonomy" id="28005"/>
    <lineage>
        <taxon>Eukaryota</taxon>
        <taxon>Discoba</taxon>
        <taxon>Euglenozoa</taxon>
        <taxon>Kinetoplastea</taxon>
        <taxon>Metakinetoplastina</taxon>
        <taxon>Trypanosomatida</taxon>
        <taxon>Trypanosomatidae</taxon>
        <taxon>Strigomonadinae</taxon>
        <taxon>Strigomonas</taxon>
    </lineage>
</organism>
<dbReference type="SUPFAM" id="SSF159042">
    <property type="entry name" value="Plus3-like"/>
    <property type="match status" value="1"/>
</dbReference>
<dbReference type="InterPro" id="IPR004343">
    <property type="entry name" value="Plus-3_dom"/>
</dbReference>
<keyword evidence="1" id="KW-0378">Hydrolase</keyword>
<dbReference type="PROSITE" id="PS00125">
    <property type="entry name" value="SER_THR_PHOSPHATASE"/>
    <property type="match status" value="1"/>
</dbReference>
<dbReference type="PRINTS" id="PR00114">
    <property type="entry name" value="STPHPHTASE"/>
</dbReference>
<dbReference type="GO" id="GO:0005737">
    <property type="term" value="C:cytoplasm"/>
    <property type="evidence" value="ECO:0007669"/>
    <property type="project" value="TreeGrafter"/>
</dbReference>
<feature type="compositionally biased region" description="Pro residues" evidence="2">
    <location>
        <begin position="1"/>
        <end position="10"/>
    </location>
</feature>
<keyword evidence="5" id="KW-1185">Reference proteome</keyword>
<dbReference type="FunFam" id="3.60.21.10:FF:000058">
    <property type="entry name" value="Serine/threonine-protein phosphatase"/>
    <property type="match status" value="1"/>
</dbReference>
<dbReference type="GO" id="GO:0004722">
    <property type="term" value="F:protein serine/threonine phosphatase activity"/>
    <property type="evidence" value="ECO:0007669"/>
    <property type="project" value="UniProtKB-EC"/>
</dbReference>
<dbReference type="GO" id="GO:0005634">
    <property type="term" value="C:nucleus"/>
    <property type="evidence" value="ECO:0007669"/>
    <property type="project" value="TreeGrafter"/>
</dbReference>
<dbReference type="AlphaFoldDB" id="S9U0D1"/>
<name>S9U0D1_9TRYP</name>
<evidence type="ECO:0000259" key="3">
    <source>
        <dbReference type="PROSITE" id="PS00125"/>
    </source>
</evidence>
<reference evidence="4 5" key="1">
    <citation type="journal article" date="2013" name="PLoS ONE">
        <title>Predicting the Proteins of Angomonas deanei, Strigomonas culicis and Their Respective Endosymbionts Reveals New Aspects of the Trypanosomatidae Family.</title>
        <authorList>
            <person name="Motta M.C."/>
            <person name="Martins A.C."/>
            <person name="de Souza S.S."/>
            <person name="Catta-Preta C.M."/>
            <person name="Silva R."/>
            <person name="Klein C.C."/>
            <person name="de Almeida L.G."/>
            <person name="de Lima Cunha O."/>
            <person name="Ciapina L.P."/>
            <person name="Brocchi M."/>
            <person name="Colabardini A.C."/>
            <person name="de Araujo Lima B."/>
            <person name="Machado C.R."/>
            <person name="de Almeida Soares C.M."/>
            <person name="Probst C.M."/>
            <person name="de Menezes C.B."/>
            <person name="Thompson C.E."/>
            <person name="Bartholomeu D.C."/>
            <person name="Gradia D.F."/>
            <person name="Pavoni D.P."/>
            <person name="Grisard E.C."/>
            <person name="Fantinatti-Garboggini F."/>
            <person name="Marchini F.K."/>
            <person name="Rodrigues-Luiz G.F."/>
            <person name="Wagner G."/>
            <person name="Goldman G.H."/>
            <person name="Fietto J.L."/>
            <person name="Elias M.C."/>
            <person name="Goldman M.H."/>
            <person name="Sagot M.F."/>
            <person name="Pereira M."/>
            <person name="Stoco P.H."/>
            <person name="de Mendonca-Neto R.P."/>
            <person name="Teixeira S.M."/>
            <person name="Maciel T.E."/>
            <person name="de Oliveira Mendes T.A."/>
            <person name="Urmenyi T.P."/>
            <person name="de Souza W."/>
            <person name="Schenkman S."/>
            <person name="de Vasconcelos A.T."/>
        </authorList>
    </citation>
    <scope>NUCLEOTIDE SEQUENCE [LARGE SCALE GENOMIC DNA]</scope>
</reference>
<dbReference type="GO" id="GO:0003677">
    <property type="term" value="F:DNA binding"/>
    <property type="evidence" value="ECO:0007669"/>
    <property type="project" value="InterPro"/>
</dbReference>
<comment type="catalytic activity">
    <reaction evidence="1">
        <text>O-phospho-L-threonyl-[protein] + H2O = L-threonyl-[protein] + phosphate</text>
        <dbReference type="Rhea" id="RHEA:47004"/>
        <dbReference type="Rhea" id="RHEA-COMP:11060"/>
        <dbReference type="Rhea" id="RHEA-COMP:11605"/>
        <dbReference type="ChEBI" id="CHEBI:15377"/>
        <dbReference type="ChEBI" id="CHEBI:30013"/>
        <dbReference type="ChEBI" id="CHEBI:43474"/>
        <dbReference type="ChEBI" id="CHEBI:61977"/>
        <dbReference type="EC" id="3.1.3.16"/>
    </reaction>
</comment>
<dbReference type="Gene3D" id="3.90.70.200">
    <property type="entry name" value="Plus-3 domain"/>
    <property type="match status" value="1"/>
</dbReference>
<protein>
    <recommendedName>
        <fullName evidence="1">Serine/threonine-protein phosphatase</fullName>
        <ecNumber evidence="1">3.1.3.16</ecNumber>
    </recommendedName>
</protein>
<dbReference type="SUPFAM" id="SSF56300">
    <property type="entry name" value="Metallo-dependent phosphatases"/>
    <property type="match status" value="1"/>
</dbReference>
<feature type="region of interest" description="Disordered" evidence="2">
    <location>
        <begin position="603"/>
        <end position="634"/>
    </location>
</feature>
<comment type="similarity">
    <text evidence="1">Belongs to the PPP phosphatase family.</text>
</comment>
<feature type="domain" description="Serine/threonine specific protein phosphatases" evidence="3">
    <location>
        <begin position="398"/>
        <end position="403"/>
    </location>
</feature>
<dbReference type="InterPro" id="IPR029052">
    <property type="entry name" value="Metallo-depent_PP-like"/>
</dbReference>
<comment type="caution">
    <text evidence="4">The sequence shown here is derived from an EMBL/GenBank/DDBJ whole genome shotgun (WGS) entry which is preliminary data.</text>
</comment>
<feature type="region of interest" description="Disordered" evidence="2">
    <location>
        <begin position="1"/>
        <end position="24"/>
    </location>
</feature>
<dbReference type="InterPro" id="IPR050341">
    <property type="entry name" value="PP1_catalytic_subunit"/>
</dbReference>
<dbReference type="InterPro" id="IPR036128">
    <property type="entry name" value="Plus3-like_sf"/>
</dbReference>
<evidence type="ECO:0000313" key="4">
    <source>
        <dbReference type="EMBL" id="EPY22324.1"/>
    </source>
</evidence>
<dbReference type="OrthoDB" id="256429at2759"/>
<dbReference type="Pfam" id="PF03126">
    <property type="entry name" value="Plus-3"/>
    <property type="match status" value="1"/>
</dbReference>
<dbReference type="EC" id="3.1.3.16" evidence="1"/>